<proteinExistence type="inferred from homology"/>
<evidence type="ECO:0000256" key="5">
    <source>
        <dbReference type="ARBA" id="ARBA00022989"/>
    </source>
</evidence>
<comment type="subcellular location">
    <subcellularLocation>
        <location evidence="1">Cell membrane</location>
        <topology evidence="1">Multi-pass membrane protein</topology>
    </subcellularLocation>
</comment>
<dbReference type="RefSeq" id="WP_186908049.1">
    <property type="nucleotide sequence ID" value="NZ_JACOPP010000013.1"/>
</dbReference>
<feature type="transmembrane region" description="Helical" evidence="8">
    <location>
        <begin position="36"/>
        <end position="61"/>
    </location>
</feature>
<evidence type="ECO:0000256" key="2">
    <source>
        <dbReference type="ARBA" id="ARBA00010323"/>
    </source>
</evidence>
<dbReference type="Pfam" id="PF03062">
    <property type="entry name" value="MBOAT"/>
    <property type="match status" value="1"/>
</dbReference>
<dbReference type="Proteomes" id="UP000661435">
    <property type="component" value="Unassembled WGS sequence"/>
</dbReference>
<keyword evidence="7" id="KW-0012">Acyltransferase</keyword>
<accession>A0A8J6MAR1</accession>
<feature type="transmembrane region" description="Helical" evidence="8">
    <location>
        <begin position="310"/>
        <end position="333"/>
    </location>
</feature>
<name>A0A8J6MAR1_9FIRM</name>
<evidence type="ECO:0000313" key="10">
    <source>
        <dbReference type="Proteomes" id="UP000661435"/>
    </source>
</evidence>
<evidence type="ECO:0000256" key="6">
    <source>
        <dbReference type="ARBA" id="ARBA00023136"/>
    </source>
</evidence>
<evidence type="ECO:0000256" key="4">
    <source>
        <dbReference type="ARBA" id="ARBA00022692"/>
    </source>
</evidence>
<dbReference type="GO" id="GO:0016746">
    <property type="term" value="F:acyltransferase activity"/>
    <property type="evidence" value="ECO:0007669"/>
    <property type="project" value="UniProtKB-KW"/>
</dbReference>
<feature type="transmembrane region" description="Helical" evidence="8">
    <location>
        <begin position="451"/>
        <end position="470"/>
    </location>
</feature>
<dbReference type="InterPro" id="IPR028362">
    <property type="entry name" value="AlgI"/>
</dbReference>
<feature type="transmembrane region" description="Helical" evidence="8">
    <location>
        <begin position="390"/>
        <end position="409"/>
    </location>
</feature>
<evidence type="ECO:0000256" key="8">
    <source>
        <dbReference type="SAM" id="Phobius"/>
    </source>
</evidence>
<evidence type="ECO:0000256" key="3">
    <source>
        <dbReference type="ARBA" id="ARBA00022475"/>
    </source>
</evidence>
<keyword evidence="6 7" id="KW-0472">Membrane</keyword>
<dbReference type="PIRSF" id="PIRSF016636">
    <property type="entry name" value="AlgI_DltB"/>
    <property type="match status" value="1"/>
</dbReference>
<dbReference type="InterPro" id="IPR051085">
    <property type="entry name" value="MB_O-acyltransferase"/>
</dbReference>
<keyword evidence="10" id="KW-1185">Reference proteome</keyword>
<dbReference type="EMBL" id="JACOPP010000013">
    <property type="protein sequence ID" value="MBC5734164.1"/>
    <property type="molecule type" value="Genomic_DNA"/>
</dbReference>
<dbReference type="PANTHER" id="PTHR13285:SF18">
    <property type="entry name" value="PROTEIN-CYSTEINE N-PALMITOYLTRANSFERASE RASP"/>
    <property type="match status" value="1"/>
</dbReference>
<comment type="similarity">
    <text evidence="2 7">Belongs to the membrane-bound acyltransferase family.</text>
</comment>
<dbReference type="PIRSF" id="PIRSF500217">
    <property type="entry name" value="AlgI"/>
    <property type="match status" value="1"/>
</dbReference>
<evidence type="ECO:0000313" key="9">
    <source>
        <dbReference type="EMBL" id="MBC5734164.1"/>
    </source>
</evidence>
<keyword evidence="7" id="KW-0808">Transferase</keyword>
<dbReference type="InterPro" id="IPR004299">
    <property type="entry name" value="MBOAT_fam"/>
</dbReference>
<feature type="transmembrane region" description="Helical" evidence="8">
    <location>
        <begin position="148"/>
        <end position="167"/>
    </location>
</feature>
<evidence type="ECO:0000256" key="7">
    <source>
        <dbReference type="PIRNR" id="PIRNR016636"/>
    </source>
</evidence>
<organism evidence="9 10">
    <name type="scientific">Lawsonibacter hominis</name>
    <dbReference type="NCBI Taxonomy" id="2763053"/>
    <lineage>
        <taxon>Bacteria</taxon>
        <taxon>Bacillati</taxon>
        <taxon>Bacillota</taxon>
        <taxon>Clostridia</taxon>
        <taxon>Eubacteriales</taxon>
        <taxon>Oscillospiraceae</taxon>
        <taxon>Lawsonibacter</taxon>
    </lineage>
</organism>
<keyword evidence="3 7" id="KW-1003">Cell membrane</keyword>
<keyword evidence="5 8" id="KW-1133">Transmembrane helix</keyword>
<reference evidence="9" key="1">
    <citation type="submission" date="2020-08" db="EMBL/GenBank/DDBJ databases">
        <title>Genome public.</title>
        <authorList>
            <person name="Liu C."/>
            <person name="Sun Q."/>
        </authorList>
    </citation>
    <scope>NUCLEOTIDE SEQUENCE</scope>
    <source>
        <strain evidence="9">NSJ-51</strain>
    </source>
</reference>
<dbReference type="InterPro" id="IPR024194">
    <property type="entry name" value="Ac/AlaTfrase_AlgI/DltB"/>
</dbReference>
<comment type="caution">
    <text evidence="9">The sequence shown here is derived from an EMBL/GenBank/DDBJ whole genome shotgun (WGS) entry which is preliminary data.</text>
</comment>
<dbReference type="GO" id="GO:0042121">
    <property type="term" value="P:alginic acid biosynthetic process"/>
    <property type="evidence" value="ECO:0007669"/>
    <property type="project" value="InterPro"/>
</dbReference>
<feature type="transmembrane region" description="Helical" evidence="8">
    <location>
        <begin position="366"/>
        <end position="383"/>
    </location>
</feature>
<dbReference type="AlphaFoldDB" id="A0A8J6MAR1"/>
<dbReference type="GO" id="GO:0005886">
    <property type="term" value="C:plasma membrane"/>
    <property type="evidence" value="ECO:0007669"/>
    <property type="project" value="UniProtKB-SubCell"/>
</dbReference>
<sequence>MNFLSPAFFLFFPAVALCFFLLPQRARPWCLLAASALFCLWAGVECLLFLLCAALVTYAGARLLENRSQRGRRAVLILALLLLFGTLFLFKYLSFTLSLTQRLLALTGRPCSIASPELILPVGISFYLFMAAGYLIDVYRGDRAAQRSFPLLVLFLSFFPHLVSGPIDRSGLMDLLRTPPAFDYDRFRAGLLRFLWGAFKKLCIADRLAILVNAVFAAPEQFGALQVFAAACAFSVQIYCDFSAYSDMALGVAGAMGIPLMENFRTPYFSRSIGEFWRRWHISLSSWFRDYLYIPLGGSRRGSGRKYCNILIVFAVSGLWHGAGLTFLVWGLLNGAYQAAGGLTAGLRSRCRQALGLRDDSPVTRWWQMLVTFLLSTLAWVFFKAASLSSALAVLRGMVSGPLLVRPILANTGLDRGECLVALLCLAALLAVDLLSLRRRVCERFLTLPRPLRWVLVLALLLTVAVFGVYGTGYDAQDFIYFKF</sequence>
<dbReference type="PANTHER" id="PTHR13285">
    <property type="entry name" value="ACYLTRANSFERASE"/>
    <property type="match status" value="1"/>
</dbReference>
<keyword evidence="4 8" id="KW-0812">Transmembrane</keyword>
<protein>
    <submittedName>
        <fullName evidence="9">MBOAT family protein</fullName>
    </submittedName>
</protein>
<feature type="transmembrane region" description="Helical" evidence="8">
    <location>
        <begin position="222"/>
        <end position="240"/>
    </location>
</feature>
<gene>
    <name evidence="9" type="ORF">H8S57_10565</name>
</gene>
<feature type="transmembrane region" description="Helical" evidence="8">
    <location>
        <begin position="73"/>
        <end position="93"/>
    </location>
</feature>
<feature type="transmembrane region" description="Helical" evidence="8">
    <location>
        <begin position="421"/>
        <end position="439"/>
    </location>
</feature>
<feature type="transmembrane region" description="Helical" evidence="8">
    <location>
        <begin position="113"/>
        <end position="136"/>
    </location>
</feature>
<evidence type="ECO:0000256" key="1">
    <source>
        <dbReference type="ARBA" id="ARBA00004651"/>
    </source>
</evidence>